<dbReference type="Proteomes" id="UP000198760">
    <property type="component" value="Unassembled WGS sequence"/>
</dbReference>
<sequence>MIVLYVQLYKNRIVVRNLNTQQQVPGSQTFSNQRILVADFLAAEKLLRSLIQQVAPRSFWHALIPGKGRLKILAHALEMNEGGLSPVEERAILELTFVAAQRKCHAPQVIASQVPLSDQQVLAVLSQPKNSPSQHDKKSKIIS</sequence>
<reference evidence="3 4" key="1">
    <citation type="submission" date="2016-10" db="EMBL/GenBank/DDBJ databases">
        <authorList>
            <person name="Varghese N."/>
            <person name="Submissions S."/>
        </authorList>
    </citation>
    <scope>NUCLEOTIDE SEQUENCE [LARGE SCALE GENOMIC DNA]</scope>
    <source>
        <strain evidence="2 3">NFIX06</strain>
        <strain evidence="1 4">NFIX08</strain>
    </source>
</reference>
<gene>
    <name evidence="2" type="ORF">SAMN03159428_05321</name>
    <name evidence="1" type="ORF">SAMN03159514_04773</name>
</gene>
<proteinExistence type="predicted"/>
<dbReference type="NCBIfam" id="NF041448">
    <property type="entry name" value="stress_YjaA"/>
    <property type="match status" value="1"/>
</dbReference>
<dbReference type="RefSeq" id="WP_007372387.1">
    <property type="nucleotide sequence ID" value="NZ_CP040392.1"/>
</dbReference>
<evidence type="ECO:0000313" key="4">
    <source>
        <dbReference type="Proteomes" id="UP000199173"/>
    </source>
</evidence>
<evidence type="ECO:0000313" key="1">
    <source>
        <dbReference type="EMBL" id="SFR25728.1"/>
    </source>
</evidence>
<dbReference type="EMBL" id="FOYJ01000014">
    <property type="protein sequence ID" value="SFR25728.1"/>
    <property type="molecule type" value="Genomic_DNA"/>
</dbReference>
<comment type="caution">
    <text evidence="1">The sequence shown here is derived from an EMBL/GenBank/DDBJ whole genome shotgun (WGS) entry which is preliminary data.</text>
</comment>
<name>A0AAX2EYW7_9ENTR</name>
<dbReference type="EMBL" id="FPAV01000026">
    <property type="protein sequence ID" value="SFU19178.1"/>
    <property type="molecule type" value="Genomic_DNA"/>
</dbReference>
<dbReference type="GeneID" id="66394885"/>
<evidence type="ECO:0000313" key="3">
    <source>
        <dbReference type="Proteomes" id="UP000198760"/>
    </source>
</evidence>
<accession>A0AAX2EYW7</accession>
<organism evidence="1 4">
    <name type="scientific">Kosakonia radicincitans</name>
    <dbReference type="NCBI Taxonomy" id="283686"/>
    <lineage>
        <taxon>Bacteria</taxon>
        <taxon>Pseudomonadati</taxon>
        <taxon>Pseudomonadota</taxon>
        <taxon>Gammaproteobacteria</taxon>
        <taxon>Enterobacterales</taxon>
        <taxon>Enterobacteriaceae</taxon>
        <taxon>Kosakonia</taxon>
    </lineage>
</organism>
<evidence type="ECO:0008006" key="5">
    <source>
        <dbReference type="Google" id="ProtNLM"/>
    </source>
</evidence>
<dbReference type="InterPro" id="IPR048149">
    <property type="entry name" value="YjaA"/>
</dbReference>
<keyword evidence="3" id="KW-1185">Reference proteome</keyword>
<dbReference type="Proteomes" id="UP000199173">
    <property type="component" value="Unassembled WGS sequence"/>
</dbReference>
<evidence type="ECO:0000313" key="2">
    <source>
        <dbReference type="EMBL" id="SFU19178.1"/>
    </source>
</evidence>
<dbReference type="AlphaFoldDB" id="A0AAX2EYW7"/>
<protein>
    <recommendedName>
        <fullName evidence="5">Stress response protein</fullName>
    </recommendedName>
</protein>